<feature type="compositionally biased region" description="Basic residues" evidence="1">
    <location>
        <begin position="437"/>
        <end position="455"/>
    </location>
</feature>
<feature type="region of interest" description="Disordered" evidence="1">
    <location>
        <begin position="375"/>
        <end position="461"/>
    </location>
</feature>
<dbReference type="AlphaFoldDB" id="A0AAV7WZ17"/>
<dbReference type="InterPro" id="IPR036691">
    <property type="entry name" value="Endo/exonu/phosph_ase_sf"/>
</dbReference>
<feature type="domain" description="Endonuclease/exonuclease/phosphatase" evidence="2">
    <location>
        <begin position="14"/>
        <end position="206"/>
    </location>
</feature>
<proteinExistence type="predicted"/>
<dbReference type="Pfam" id="PF03372">
    <property type="entry name" value="Exo_endo_phos"/>
    <property type="match status" value="1"/>
</dbReference>
<dbReference type="InterPro" id="IPR005135">
    <property type="entry name" value="Endo/exonuclease/phosphatase"/>
</dbReference>
<evidence type="ECO:0000259" key="2">
    <source>
        <dbReference type="Pfam" id="PF03372"/>
    </source>
</evidence>
<sequence>MNVLTVNLCAATSSKFEALRALLVSKKIDVALLQEVAAPRLCVPGYKEFTNIGEARRGTVILAREDLELTPLLALPSGRGSAAKVGNHMFICVYAPAGSKRRQERAAFFAEDVAQLLAVAGPHAILGGDFNCVVRDGDTTGATMKCPELQKLVCEIRLEDVWPRDPARPGHTFATATMSARLDRVYAPRQLAVQAAEVVPVAFSDHHGLAVAFDGEVPPRPPRPPAASWRFDARILKDPSYLASFKEEWARCVARRPVDGDVVQWWLREAKPAIRRHAAKFTRDFRREYRRRRAQAARMCSVNRLQRRFRQCDSRAFVRSAATARSLREHCGAPQVGVRGGHVAAPRQRRAHGGLQGGQVGAAGLPGQHVALRRRHGPPAVRPGRPSAGPHAGEMHAARVGIRGRRIRRAPRARRGRRRRGGTPGLRGQGGAPRQPRQVRRPGRGRLAQGHRHPVPLRGQA</sequence>
<comment type="caution">
    <text evidence="3">The sequence shown here is derived from an EMBL/GenBank/DDBJ whole genome shotgun (WGS) entry which is preliminary data.</text>
</comment>
<feature type="compositionally biased region" description="Gly residues" evidence="1">
    <location>
        <begin position="422"/>
        <end position="431"/>
    </location>
</feature>
<evidence type="ECO:0000313" key="4">
    <source>
        <dbReference type="Proteomes" id="UP001075354"/>
    </source>
</evidence>
<evidence type="ECO:0000313" key="3">
    <source>
        <dbReference type="EMBL" id="KAJ1518844.1"/>
    </source>
</evidence>
<name>A0AAV7WZ17_9NEOP</name>
<organism evidence="3 4">
    <name type="scientific">Megalurothrips usitatus</name>
    <name type="common">bean blossom thrips</name>
    <dbReference type="NCBI Taxonomy" id="439358"/>
    <lineage>
        <taxon>Eukaryota</taxon>
        <taxon>Metazoa</taxon>
        <taxon>Ecdysozoa</taxon>
        <taxon>Arthropoda</taxon>
        <taxon>Hexapoda</taxon>
        <taxon>Insecta</taxon>
        <taxon>Pterygota</taxon>
        <taxon>Neoptera</taxon>
        <taxon>Paraneoptera</taxon>
        <taxon>Thysanoptera</taxon>
        <taxon>Terebrantia</taxon>
        <taxon>Thripoidea</taxon>
        <taxon>Thripidae</taxon>
        <taxon>Megalurothrips</taxon>
    </lineage>
</organism>
<dbReference type="Gene3D" id="3.60.10.10">
    <property type="entry name" value="Endonuclease/exonuclease/phosphatase"/>
    <property type="match status" value="1"/>
</dbReference>
<feature type="compositionally biased region" description="Basic residues" evidence="1">
    <location>
        <begin position="402"/>
        <end position="421"/>
    </location>
</feature>
<evidence type="ECO:0000256" key="1">
    <source>
        <dbReference type="SAM" id="MobiDB-lite"/>
    </source>
</evidence>
<dbReference type="EMBL" id="JAPTSV010000871">
    <property type="protein sequence ID" value="KAJ1518844.1"/>
    <property type="molecule type" value="Genomic_DNA"/>
</dbReference>
<reference evidence="3" key="1">
    <citation type="submission" date="2022-12" db="EMBL/GenBank/DDBJ databases">
        <title>Chromosome-level genome assembly of the bean flower thrips Megalurothrips usitatus.</title>
        <authorList>
            <person name="Ma L."/>
            <person name="Liu Q."/>
            <person name="Li H."/>
            <person name="Cai W."/>
        </authorList>
    </citation>
    <scope>NUCLEOTIDE SEQUENCE</scope>
    <source>
        <strain evidence="3">Cailab_2022a</strain>
    </source>
</reference>
<dbReference type="GO" id="GO:0003824">
    <property type="term" value="F:catalytic activity"/>
    <property type="evidence" value="ECO:0007669"/>
    <property type="project" value="InterPro"/>
</dbReference>
<protein>
    <recommendedName>
        <fullName evidence="2">Endonuclease/exonuclease/phosphatase domain-containing protein</fullName>
    </recommendedName>
</protein>
<keyword evidence="4" id="KW-1185">Reference proteome</keyword>
<dbReference type="Proteomes" id="UP001075354">
    <property type="component" value="Unassembled WGS sequence"/>
</dbReference>
<accession>A0AAV7WZ17</accession>
<dbReference type="SUPFAM" id="SSF56219">
    <property type="entry name" value="DNase I-like"/>
    <property type="match status" value="1"/>
</dbReference>
<gene>
    <name evidence="3" type="ORF">ONE63_011548</name>
</gene>